<feature type="compositionally biased region" description="Basic and acidic residues" evidence="7">
    <location>
        <begin position="122"/>
        <end position="138"/>
    </location>
</feature>
<evidence type="ECO:0000256" key="5">
    <source>
        <dbReference type="ARBA" id="ARBA00023329"/>
    </source>
</evidence>
<keyword evidence="5" id="KW-0968">Cytoplasmic vesicle</keyword>
<dbReference type="GO" id="GO:0086030">
    <property type="term" value="P:adenylate cyclase-activating adrenergic receptor signaling pathway involved in cardiac muscle relaxation"/>
    <property type="evidence" value="ECO:0007669"/>
    <property type="project" value="TreeGrafter"/>
</dbReference>
<dbReference type="STRING" id="32507.ENSNBRP00000029370"/>
<dbReference type="Proteomes" id="UP000261580">
    <property type="component" value="Unassembled WGS sequence"/>
</dbReference>
<dbReference type="InterPro" id="IPR001819">
    <property type="entry name" value="Chromogranin_AB"/>
</dbReference>
<dbReference type="GeneTree" id="ENSGT00940000154206"/>
<accession>A0A3Q4HZ49</accession>
<dbReference type="GO" id="GO:0030133">
    <property type="term" value="C:transport vesicle"/>
    <property type="evidence" value="ECO:0007669"/>
    <property type="project" value="UniProtKB-SubCell"/>
</dbReference>
<reference evidence="9" key="2">
    <citation type="submission" date="2025-09" db="UniProtKB">
        <authorList>
            <consortium name="Ensembl"/>
        </authorList>
    </citation>
    <scope>IDENTIFICATION</scope>
</reference>
<proteinExistence type="inferred from homology"/>
<organism evidence="9 10">
    <name type="scientific">Neolamprologus brichardi</name>
    <name type="common">Fairy cichlid</name>
    <name type="synonym">Lamprologus brichardi</name>
    <dbReference type="NCBI Taxonomy" id="32507"/>
    <lineage>
        <taxon>Eukaryota</taxon>
        <taxon>Metazoa</taxon>
        <taxon>Chordata</taxon>
        <taxon>Craniata</taxon>
        <taxon>Vertebrata</taxon>
        <taxon>Euteleostomi</taxon>
        <taxon>Actinopterygii</taxon>
        <taxon>Neopterygii</taxon>
        <taxon>Teleostei</taxon>
        <taxon>Neoteleostei</taxon>
        <taxon>Acanthomorphata</taxon>
        <taxon>Ovalentaria</taxon>
        <taxon>Cichlomorphae</taxon>
        <taxon>Cichliformes</taxon>
        <taxon>Cichlidae</taxon>
        <taxon>African cichlids</taxon>
        <taxon>Pseudocrenilabrinae</taxon>
        <taxon>Lamprologini</taxon>
        <taxon>Neolamprologus</taxon>
    </lineage>
</organism>
<dbReference type="InterPro" id="IPR001990">
    <property type="entry name" value="Granin"/>
</dbReference>
<evidence type="ECO:0000256" key="1">
    <source>
        <dbReference type="ARBA" id="ARBA00004398"/>
    </source>
</evidence>
<name>A0A3Q4HZ49_NEOBR</name>
<comment type="subcellular location">
    <subcellularLocation>
        <location evidence="1">Cytoplasmic vesicle</location>
        <location evidence="1">Secretory vesicle</location>
    </subcellularLocation>
    <subcellularLocation>
        <location evidence="2">Secreted</location>
    </subcellularLocation>
</comment>
<dbReference type="PANTHER" id="PTHR10583:SF1">
    <property type="entry name" value="CHROMOGRANIN-A"/>
    <property type="match status" value="1"/>
</dbReference>
<feature type="region of interest" description="Disordered" evidence="7">
    <location>
        <begin position="122"/>
        <end position="259"/>
    </location>
</feature>
<keyword evidence="4" id="KW-0964">Secreted</keyword>
<dbReference type="Ensembl" id="ENSNBRT00000030127.1">
    <property type="protein sequence ID" value="ENSNBRP00000029370.1"/>
    <property type="gene ID" value="ENSNBRG00000022373.1"/>
</dbReference>
<evidence type="ECO:0000256" key="8">
    <source>
        <dbReference type="SAM" id="SignalP"/>
    </source>
</evidence>
<evidence type="ECO:0000256" key="4">
    <source>
        <dbReference type="ARBA" id="ARBA00022525"/>
    </source>
</evidence>
<feature type="signal peptide" evidence="8">
    <location>
        <begin position="1"/>
        <end position="24"/>
    </location>
</feature>
<dbReference type="AlphaFoldDB" id="A0A3Q4HZ49"/>
<dbReference type="Pfam" id="PF01271">
    <property type="entry name" value="Granin"/>
    <property type="match status" value="1"/>
</dbReference>
<evidence type="ECO:0000313" key="9">
    <source>
        <dbReference type="Ensembl" id="ENSNBRP00000029370.1"/>
    </source>
</evidence>
<dbReference type="GO" id="GO:0046676">
    <property type="term" value="P:negative regulation of insulin secretion"/>
    <property type="evidence" value="ECO:0007669"/>
    <property type="project" value="TreeGrafter"/>
</dbReference>
<keyword evidence="10" id="KW-1185">Reference proteome</keyword>
<feature type="chain" id="PRO_5018601798" description="Chromogranin-A" evidence="8">
    <location>
        <begin position="25"/>
        <end position="259"/>
    </location>
</feature>
<protein>
    <recommendedName>
        <fullName evidence="6">Chromogranin-A</fullName>
    </recommendedName>
</protein>
<dbReference type="Bgee" id="ENSNBRG00000022373">
    <property type="expression patterns" value="Expressed in brain and 3 other cell types or tissues"/>
</dbReference>
<dbReference type="GO" id="GO:0042742">
    <property type="term" value="P:defense response to bacterium"/>
    <property type="evidence" value="ECO:0007669"/>
    <property type="project" value="TreeGrafter"/>
</dbReference>
<sequence>CEQMNMHDFLSCSLAVLSLPVTSSQLENEDVMKCIVEALADVLSRPHPMPVSQECLVTLKTDDRLVTILRHQNFLKEMQEIAAQGESRITHLVYVCMKIRMMEGSSDSFSFKVVGGELIHDGSDEKRDARRKKSKDEKSDEEEEEMTKRLSLFHKNEGKEEGRKEETKRGNRESLQQWTKVTKPLLLKKKAATKEEQHVVPHHSKEMAEEEEKKKRNAQKSPEEKELQMIARRAPEERRGLEEEGSASRKSEVCFPLLL</sequence>
<dbReference type="GO" id="GO:0033604">
    <property type="term" value="P:negative regulation of catecholamine secretion"/>
    <property type="evidence" value="ECO:0007669"/>
    <property type="project" value="TreeGrafter"/>
</dbReference>
<evidence type="ECO:0000256" key="2">
    <source>
        <dbReference type="ARBA" id="ARBA00004613"/>
    </source>
</evidence>
<keyword evidence="8" id="KW-0732">Signal</keyword>
<reference evidence="9" key="1">
    <citation type="submission" date="2025-08" db="UniProtKB">
        <authorList>
            <consortium name="Ensembl"/>
        </authorList>
    </citation>
    <scope>IDENTIFICATION</scope>
</reference>
<evidence type="ECO:0000256" key="7">
    <source>
        <dbReference type="SAM" id="MobiDB-lite"/>
    </source>
</evidence>
<feature type="compositionally biased region" description="Basic and acidic residues" evidence="7">
    <location>
        <begin position="221"/>
        <end position="252"/>
    </location>
</feature>
<evidence type="ECO:0000256" key="6">
    <source>
        <dbReference type="ARBA" id="ARBA00040787"/>
    </source>
</evidence>
<evidence type="ECO:0000256" key="3">
    <source>
        <dbReference type="ARBA" id="ARBA00005723"/>
    </source>
</evidence>
<dbReference type="GO" id="GO:0005615">
    <property type="term" value="C:extracellular space"/>
    <property type="evidence" value="ECO:0007669"/>
    <property type="project" value="TreeGrafter"/>
</dbReference>
<comment type="similarity">
    <text evidence="3">Belongs to the chromogranin/secretogranin protein family.</text>
</comment>
<dbReference type="GO" id="GO:0042583">
    <property type="term" value="C:chromaffin granule"/>
    <property type="evidence" value="ECO:0007669"/>
    <property type="project" value="TreeGrafter"/>
</dbReference>
<feature type="compositionally biased region" description="Basic and acidic residues" evidence="7">
    <location>
        <begin position="192"/>
        <end position="214"/>
    </location>
</feature>
<dbReference type="PANTHER" id="PTHR10583">
    <property type="entry name" value="CHROMOGRANIN"/>
    <property type="match status" value="1"/>
</dbReference>
<feature type="compositionally biased region" description="Basic and acidic residues" evidence="7">
    <location>
        <begin position="154"/>
        <end position="172"/>
    </location>
</feature>
<evidence type="ECO:0000313" key="10">
    <source>
        <dbReference type="Proteomes" id="UP000261580"/>
    </source>
</evidence>
<dbReference type="OMA" id="IRMMEGS"/>